<dbReference type="PANTHER" id="PTHR24020:SF84">
    <property type="entry name" value="VWFA DOMAIN-CONTAINING PROTEIN"/>
    <property type="match status" value="1"/>
</dbReference>
<dbReference type="AlphaFoldDB" id="A0A0L8G1H5"/>
<evidence type="ECO:0000313" key="2">
    <source>
        <dbReference type="EMBL" id="KOF70669.1"/>
    </source>
</evidence>
<gene>
    <name evidence="2" type="ORF">OCBIM_22002407mg</name>
</gene>
<protein>
    <recommendedName>
        <fullName evidence="1">VWFA domain-containing protein</fullName>
    </recommendedName>
</protein>
<organism evidence="2">
    <name type="scientific">Octopus bimaculoides</name>
    <name type="common">California two-spotted octopus</name>
    <dbReference type="NCBI Taxonomy" id="37653"/>
    <lineage>
        <taxon>Eukaryota</taxon>
        <taxon>Metazoa</taxon>
        <taxon>Spiralia</taxon>
        <taxon>Lophotrochozoa</taxon>
        <taxon>Mollusca</taxon>
        <taxon>Cephalopoda</taxon>
        <taxon>Coleoidea</taxon>
        <taxon>Octopodiformes</taxon>
        <taxon>Octopoda</taxon>
        <taxon>Incirrata</taxon>
        <taxon>Octopodidae</taxon>
        <taxon>Octopus</taxon>
    </lineage>
</organism>
<dbReference type="OrthoDB" id="6022609at2759"/>
<dbReference type="CDD" id="cd01450">
    <property type="entry name" value="vWFA_subfamily_ECM"/>
    <property type="match status" value="1"/>
</dbReference>
<dbReference type="Pfam" id="PF00092">
    <property type="entry name" value="VWA"/>
    <property type="match status" value="1"/>
</dbReference>
<evidence type="ECO:0000259" key="1">
    <source>
        <dbReference type="PROSITE" id="PS50234"/>
    </source>
</evidence>
<feature type="domain" description="VWFA" evidence="1">
    <location>
        <begin position="1"/>
        <end position="152"/>
    </location>
</feature>
<dbReference type="Gene3D" id="3.40.50.410">
    <property type="entry name" value="von Willebrand factor, type A domain"/>
    <property type="match status" value="1"/>
</dbReference>
<sequence length="161" mass="18534">MINRLDVGMNKLQVRVGIVTFSDWAMVNVYLMQSRDKSVLKWKIGLIKQIQGKTNIANALNTLFTRVYKSENGARPGVKRIAILLTDGISQTHTTAALVAKRCRKENIEIFAIGIGNRIRYDELSELVSRPRWKYLIHASSYEDLNRIKDDIVRKTCRNRK</sequence>
<dbReference type="InterPro" id="IPR002035">
    <property type="entry name" value="VWF_A"/>
</dbReference>
<proteinExistence type="predicted"/>
<dbReference type="SUPFAM" id="SSF53300">
    <property type="entry name" value="vWA-like"/>
    <property type="match status" value="1"/>
</dbReference>
<dbReference type="InterPro" id="IPR036465">
    <property type="entry name" value="vWFA_dom_sf"/>
</dbReference>
<reference evidence="2" key="1">
    <citation type="submission" date="2015-07" db="EMBL/GenBank/DDBJ databases">
        <title>MeaNS - Measles Nucleotide Surveillance Program.</title>
        <authorList>
            <person name="Tran T."/>
            <person name="Druce J."/>
        </authorList>
    </citation>
    <scope>NUCLEOTIDE SEQUENCE</scope>
    <source>
        <strain evidence="2">UCB-OBI-ISO-001</strain>
        <tissue evidence="2">Gonad</tissue>
    </source>
</reference>
<name>A0A0L8G1H5_OCTBM</name>
<dbReference type="SMART" id="SM00327">
    <property type="entry name" value="VWA"/>
    <property type="match status" value="1"/>
</dbReference>
<dbReference type="EMBL" id="KQ424658">
    <property type="protein sequence ID" value="KOF70669.1"/>
    <property type="molecule type" value="Genomic_DNA"/>
</dbReference>
<dbReference type="InterPro" id="IPR050525">
    <property type="entry name" value="ECM_Assembly_Org"/>
</dbReference>
<dbReference type="PANTHER" id="PTHR24020">
    <property type="entry name" value="COLLAGEN ALPHA"/>
    <property type="match status" value="1"/>
</dbReference>
<dbReference type="STRING" id="37653.A0A0L8G1H5"/>
<dbReference type="PROSITE" id="PS50234">
    <property type="entry name" value="VWFA"/>
    <property type="match status" value="1"/>
</dbReference>
<accession>A0A0L8G1H5</accession>